<dbReference type="InParanoid" id="G0QXH2"/>
<sequence length="143" mass="16800">MEEELFNQAELLGAAIWALTNMMAKDSKITTCRAIQTNGNAWKMIQIKTDGSFEKTKIYQAKGDQFKKIYRDVECQGLALGIIKFALNQMSDQELALQKIYDFIDERMYLTELDEETKRKIDNVQKRYSFLPKFIRDYIISYK</sequence>
<dbReference type="eggNOG" id="ENOG502SQBW">
    <property type="taxonomic scope" value="Eukaryota"/>
</dbReference>
<evidence type="ECO:0000313" key="1">
    <source>
        <dbReference type="EMBL" id="EGR30090.1"/>
    </source>
</evidence>
<name>G0QXH2_ICHMU</name>
<accession>G0QXH2</accession>
<proteinExistence type="predicted"/>
<dbReference type="GeneID" id="14906203"/>
<dbReference type="RefSeq" id="XP_004031326.1">
    <property type="nucleotide sequence ID" value="XM_004031278.1"/>
</dbReference>
<evidence type="ECO:0000313" key="2">
    <source>
        <dbReference type="Proteomes" id="UP000008983"/>
    </source>
</evidence>
<dbReference type="Proteomes" id="UP000008983">
    <property type="component" value="Unassembled WGS sequence"/>
</dbReference>
<gene>
    <name evidence="1" type="ORF">IMG5_142830</name>
</gene>
<keyword evidence="2" id="KW-1185">Reference proteome</keyword>
<dbReference type="AlphaFoldDB" id="G0QXH2"/>
<protein>
    <submittedName>
        <fullName evidence="1">Uncharacterized protein</fullName>
    </submittedName>
</protein>
<reference evidence="1 2" key="1">
    <citation type="submission" date="2011-07" db="EMBL/GenBank/DDBJ databases">
        <authorList>
            <person name="Coyne R."/>
            <person name="Brami D."/>
            <person name="Johnson J."/>
            <person name="Hostetler J."/>
            <person name="Hannick L."/>
            <person name="Clark T."/>
            <person name="Cassidy-Hanley D."/>
            <person name="Inman J."/>
        </authorList>
    </citation>
    <scope>NUCLEOTIDE SEQUENCE [LARGE SCALE GENOMIC DNA]</scope>
    <source>
        <strain evidence="1 2">G5</strain>
    </source>
</reference>
<dbReference type="EMBL" id="GL984074">
    <property type="protein sequence ID" value="EGR30090.1"/>
    <property type="molecule type" value="Genomic_DNA"/>
</dbReference>
<organism evidence="1 2">
    <name type="scientific">Ichthyophthirius multifiliis</name>
    <name type="common">White spot disease agent</name>
    <name type="synonym">Ich</name>
    <dbReference type="NCBI Taxonomy" id="5932"/>
    <lineage>
        <taxon>Eukaryota</taxon>
        <taxon>Sar</taxon>
        <taxon>Alveolata</taxon>
        <taxon>Ciliophora</taxon>
        <taxon>Intramacronucleata</taxon>
        <taxon>Oligohymenophorea</taxon>
        <taxon>Hymenostomatida</taxon>
        <taxon>Ophryoglenina</taxon>
        <taxon>Ichthyophthirius</taxon>
    </lineage>
</organism>
<dbReference type="OrthoDB" id="283003at2759"/>